<organism evidence="10">
    <name type="scientific">Sphondylothamnion multifidum</name>
    <dbReference type="NCBI Taxonomy" id="193186"/>
    <lineage>
        <taxon>Eukaryota</taxon>
        <taxon>Rhodophyta</taxon>
        <taxon>Florideophyceae</taxon>
        <taxon>Rhodymeniophycidae</taxon>
        <taxon>Ceramiales</taxon>
        <taxon>Ceramiaceae</taxon>
        <taxon>Sphondylothamnion</taxon>
    </lineage>
</organism>
<gene>
    <name evidence="10" type="primary">rpl22</name>
</gene>
<evidence type="ECO:0000256" key="6">
    <source>
        <dbReference type="ARBA" id="ARBA00023274"/>
    </source>
</evidence>
<evidence type="ECO:0000256" key="2">
    <source>
        <dbReference type="ARBA" id="ARBA00009451"/>
    </source>
</evidence>
<evidence type="ECO:0000313" key="10">
    <source>
        <dbReference type="EMBL" id="QCI08773.1"/>
    </source>
</evidence>
<reference evidence="10" key="1">
    <citation type="journal article" date="2019" name="Mol. Phylogenet. Evol.">
        <title>Morphological evolution and classification of the red algal order Ceramiales inferred using plastid phylogenomics.</title>
        <authorList>
            <person name="Diaz-Tapia P."/>
            <person name="Pasella M.M."/>
            <person name="Verbruggen H."/>
            <person name="Maggs C.A."/>
        </authorList>
    </citation>
    <scope>NUCLEOTIDE SEQUENCE</scope>
    <source>
        <strain evidence="10">PD2995</strain>
    </source>
</reference>
<dbReference type="Pfam" id="PF00237">
    <property type="entry name" value="Ribosomal_L22"/>
    <property type="match status" value="1"/>
</dbReference>
<dbReference type="CDD" id="cd00336">
    <property type="entry name" value="Ribosomal_L22"/>
    <property type="match status" value="1"/>
</dbReference>
<name>A0A4D6WZA6_9FLOR</name>
<keyword evidence="5 9" id="KW-0689">Ribosomal protein</keyword>
<accession>A0A4D6WZA6</accession>
<dbReference type="InterPro" id="IPR001063">
    <property type="entry name" value="Ribosomal_uL22"/>
</dbReference>
<dbReference type="GO" id="GO:0006412">
    <property type="term" value="P:translation"/>
    <property type="evidence" value="ECO:0007669"/>
    <property type="project" value="InterPro"/>
</dbReference>
<protein>
    <recommendedName>
        <fullName evidence="7">Large ribosomal subunit protein uL22c</fullName>
    </recommendedName>
    <alternativeName>
        <fullName evidence="8">50S ribosomal protein L22, chloroplastic</fullName>
    </alternativeName>
</protein>
<keyword evidence="4" id="KW-0694">RNA-binding</keyword>
<dbReference type="PANTHER" id="PTHR13501:SF8">
    <property type="entry name" value="LARGE RIBOSOMAL SUBUNIT PROTEIN UL22M"/>
    <property type="match status" value="1"/>
</dbReference>
<comment type="similarity">
    <text evidence="2 9">Belongs to the universal ribosomal protein uL22 family.</text>
</comment>
<proteinExistence type="inferred from homology"/>
<evidence type="ECO:0000256" key="8">
    <source>
        <dbReference type="ARBA" id="ARBA00035416"/>
    </source>
</evidence>
<evidence type="ECO:0000256" key="7">
    <source>
        <dbReference type="ARBA" id="ARBA00035285"/>
    </source>
</evidence>
<dbReference type="InterPro" id="IPR036394">
    <property type="entry name" value="Ribosomal_uL22_sf"/>
</dbReference>
<dbReference type="PROSITE" id="PS00464">
    <property type="entry name" value="RIBOSOMAL_L22"/>
    <property type="match status" value="1"/>
</dbReference>
<dbReference type="NCBIfam" id="TIGR01044">
    <property type="entry name" value="rplV_bact"/>
    <property type="match status" value="1"/>
</dbReference>
<dbReference type="Gene3D" id="3.90.470.10">
    <property type="entry name" value="Ribosomal protein L22/L17"/>
    <property type="match status" value="1"/>
</dbReference>
<dbReference type="InterPro" id="IPR005727">
    <property type="entry name" value="Ribosomal_uL22_bac/chlpt-type"/>
</dbReference>
<dbReference type="EMBL" id="MK814736">
    <property type="protein sequence ID" value="QCI08773.1"/>
    <property type="molecule type" value="Genomic_DNA"/>
</dbReference>
<evidence type="ECO:0000256" key="9">
    <source>
        <dbReference type="RuleBase" id="RU004005"/>
    </source>
</evidence>
<evidence type="ECO:0000256" key="4">
    <source>
        <dbReference type="ARBA" id="ARBA00022884"/>
    </source>
</evidence>
<keyword evidence="3" id="KW-0699">rRNA-binding</keyword>
<dbReference type="InterPro" id="IPR047867">
    <property type="entry name" value="Ribosomal_uL22_bac/org-type"/>
</dbReference>
<dbReference type="SUPFAM" id="SSF54843">
    <property type="entry name" value="Ribosomal protein L22"/>
    <property type="match status" value="1"/>
</dbReference>
<dbReference type="HAMAP" id="MF_01331_B">
    <property type="entry name" value="Ribosomal_uL22_B"/>
    <property type="match status" value="1"/>
</dbReference>
<keyword evidence="6 9" id="KW-0687">Ribonucleoprotein</keyword>
<dbReference type="PANTHER" id="PTHR13501">
    <property type="entry name" value="CHLOROPLAST 50S RIBOSOMAL PROTEIN L22-RELATED"/>
    <property type="match status" value="1"/>
</dbReference>
<dbReference type="AlphaFoldDB" id="A0A4D6WZA6"/>
<sequence>MNNETIQAKAIGKYIRLSTHKVRRVLEQIQGKNYADAKLMLQFMPYRACKTILKILDSAINNAKQSTSSEIKIQNFKIAKAIANKGPTMKRFQARAQGRAFPIQKPTCHIQITVEAQII</sequence>
<comment type="function">
    <text evidence="1">This protein binds specifically to 23S rRNA.</text>
</comment>
<geneLocation type="plastid" evidence="10"/>
<dbReference type="GO" id="GO:0003735">
    <property type="term" value="F:structural constituent of ribosome"/>
    <property type="evidence" value="ECO:0007669"/>
    <property type="project" value="InterPro"/>
</dbReference>
<dbReference type="InterPro" id="IPR018260">
    <property type="entry name" value="Ribosomal_uL22_CS"/>
</dbReference>
<evidence type="ECO:0000256" key="5">
    <source>
        <dbReference type="ARBA" id="ARBA00022980"/>
    </source>
</evidence>
<keyword evidence="10" id="KW-0934">Plastid</keyword>
<dbReference type="GO" id="GO:0019843">
    <property type="term" value="F:rRNA binding"/>
    <property type="evidence" value="ECO:0007669"/>
    <property type="project" value="UniProtKB-KW"/>
</dbReference>
<dbReference type="GO" id="GO:0015934">
    <property type="term" value="C:large ribosomal subunit"/>
    <property type="evidence" value="ECO:0007669"/>
    <property type="project" value="InterPro"/>
</dbReference>
<reference evidence="10" key="2">
    <citation type="submission" date="2019-04" db="EMBL/GenBank/DDBJ databases">
        <authorList>
            <person name="Pasella M."/>
        </authorList>
    </citation>
    <scope>NUCLEOTIDE SEQUENCE</scope>
    <source>
        <strain evidence="10">PD2995</strain>
    </source>
</reference>
<evidence type="ECO:0000256" key="3">
    <source>
        <dbReference type="ARBA" id="ARBA00022730"/>
    </source>
</evidence>
<evidence type="ECO:0000256" key="1">
    <source>
        <dbReference type="ARBA" id="ARBA00003611"/>
    </source>
</evidence>